<dbReference type="Proteomes" id="UP000003157">
    <property type="component" value="Unassembled WGS sequence"/>
</dbReference>
<protein>
    <recommendedName>
        <fullName evidence="1">NAD-dependent epimerase/dehydratase domain-containing protein</fullName>
    </recommendedName>
</protein>
<dbReference type="SUPFAM" id="SSF51735">
    <property type="entry name" value="NAD(P)-binding Rossmann-fold domains"/>
    <property type="match status" value="1"/>
</dbReference>
<organism evidence="2 3">
    <name type="scientific">Coprobacillus cateniformis</name>
    <dbReference type="NCBI Taxonomy" id="100884"/>
    <lineage>
        <taxon>Bacteria</taxon>
        <taxon>Bacillati</taxon>
        <taxon>Bacillota</taxon>
        <taxon>Erysipelotrichia</taxon>
        <taxon>Erysipelotrichales</taxon>
        <taxon>Coprobacillaceae</taxon>
        <taxon>Coprobacillus</taxon>
    </lineage>
</organism>
<keyword evidence="3" id="KW-1185">Reference proteome</keyword>
<reference evidence="2 3" key="1">
    <citation type="submission" date="2010-12" db="EMBL/GenBank/DDBJ databases">
        <title>The Genome Sequence of Coprobacillus sp. strain 29_1.</title>
        <authorList>
            <consortium name="The Broad Institute Genome Sequencing Platform"/>
            <person name="Earl A."/>
            <person name="Ward D."/>
            <person name="Feldgarden M."/>
            <person name="Gevers D."/>
            <person name="Daigneault M."/>
            <person name="Sibley C.D."/>
            <person name="White A."/>
            <person name="Strauss J."/>
            <person name="Allen-Vercoe E."/>
            <person name="Young S.K."/>
            <person name="Zeng Q."/>
            <person name="Gargeya S."/>
            <person name="Fitzgerald M."/>
            <person name="Haas B."/>
            <person name="Abouelleil A."/>
            <person name="Alvarado L."/>
            <person name="Arachchi H.M."/>
            <person name="Berlin A."/>
            <person name="Brown A."/>
            <person name="Chapman S.B."/>
            <person name="Chen Z."/>
            <person name="Dunbar C."/>
            <person name="Freedman E."/>
            <person name="Gearin G."/>
            <person name="Gellesch M."/>
            <person name="Goldberg J."/>
            <person name="Griggs A."/>
            <person name="Gujja S."/>
            <person name="Heilman E."/>
            <person name="Heiman D."/>
            <person name="Howarth C."/>
            <person name="Larson L."/>
            <person name="Lui A."/>
            <person name="MacDonald P.J.P."/>
            <person name="Mehta T."/>
            <person name="Montmayeur A."/>
            <person name="Murphy C."/>
            <person name="Neiman D."/>
            <person name="Pearson M."/>
            <person name="Priest M."/>
            <person name="Roberts A."/>
            <person name="Saif S."/>
            <person name="Shea T."/>
            <person name="Shenoy N."/>
            <person name="Sisk P."/>
            <person name="Stolte C."/>
            <person name="Sykes S."/>
            <person name="White J."/>
            <person name="Yandava C."/>
            <person name="Nusbaum C."/>
            <person name="Birren B."/>
        </authorList>
    </citation>
    <scope>NUCLEOTIDE SEQUENCE [LARGE SCALE GENOMIC DNA]</scope>
    <source>
        <strain evidence="2 3">29_1</strain>
    </source>
</reference>
<dbReference type="STRING" id="100884.GCA_000269565_03278"/>
<comment type="caution">
    <text evidence="2">The sequence shown here is derived from an EMBL/GenBank/DDBJ whole genome shotgun (WGS) entry which is preliminary data.</text>
</comment>
<gene>
    <name evidence="2" type="ORF">HMPREF9488_01431</name>
</gene>
<dbReference type="EMBL" id="ADKX01000026">
    <property type="protein sequence ID" value="EFW05286.1"/>
    <property type="molecule type" value="Genomic_DNA"/>
</dbReference>
<dbReference type="InterPro" id="IPR036291">
    <property type="entry name" value="NAD(P)-bd_dom_sf"/>
</dbReference>
<evidence type="ECO:0000313" key="3">
    <source>
        <dbReference type="Proteomes" id="UP000003157"/>
    </source>
</evidence>
<dbReference type="eggNOG" id="COG0451">
    <property type="taxonomic scope" value="Bacteria"/>
</dbReference>
<accession>E7G9J2</accession>
<proteinExistence type="predicted"/>
<dbReference type="RefSeq" id="WP_008788546.1">
    <property type="nucleotide sequence ID" value="NZ_AKCB01000003.1"/>
</dbReference>
<name>E7G9J2_9FIRM</name>
<sequence>MRKILITGKDSYIGTNFKKYLEKYPNNYYVEELDVRDNDWKEFDFSQFDVVYHVAGLAHSTPDESQRKLYYKVNTDLTYEIALKAKWHKTIYIYEFSYYLWKWNNW</sequence>
<dbReference type="AlphaFoldDB" id="E7G9J2"/>
<dbReference type="GeneID" id="78231818"/>
<dbReference type="InterPro" id="IPR001509">
    <property type="entry name" value="Epimerase_deHydtase"/>
</dbReference>
<evidence type="ECO:0000259" key="1">
    <source>
        <dbReference type="Pfam" id="PF01370"/>
    </source>
</evidence>
<dbReference type="Gene3D" id="3.40.50.720">
    <property type="entry name" value="NAD(P)-binding Rossmann-like Domain"/>
    <property type="match status" value="1"/>
</dbReference>
<evidence type="ECO:0000313" key="2">
    <source>
        <dbReference type="EMBL" id="EFW05286.1"/>
    </source>
</evidence>
<dbReference type="Pfam" id="PF01370">
    <property type="entry name" value="Epimerase"/>
    <property type="match status" value="1"/>
</dbReference>
<feature type="domain" description="NAD-dependent epimerase/dehydratase" evidence="1">
    <location>
        <begin position="4"/>
        <end position="82"/>
    </location>
</feature>
<dbReference type="HOGENOM" id="CLU_2218607_0_0_9"/>